<evidence type="ECO:0000256" key="5">
    <source>
        <dbReference type="SAM" id="MobiDB-lite"/>
    </source>
</evidence>
<feature type="coiled-coil region" evidence="4">
    <location>
        <begin position="196"/>
        <end position="223"/>
    </location>
</feature>
<dbReference type="SUPFAM" id="SSF52540">
    <property type="entry name" value="P-loop containing nucleoside triphosphate hydrolases"/>
    <property type="match status" value="1"/>
</dbReference>
<protein>
    <recommendedName>
        <fullName evidence="3">Nuclease SbcCD subunit C</fullName>
    </recommendedName>
</protein>
<dbReference type="GO" id="GO:0006302">
    <property type="term" value="P:double-strand break repair"/>
    <property type="evidence" value="ECO:0007669"/>
    <property type="project" value="InterPro"/>
</dbReference>
<evidence type="ECO:0000313" key="7">
    <source>
        <dbReference type="EMBL" id="KAB1643958.1"/>
    </source>
</evidence>
<dbReference type="InterPro" id="IPR027417">
    <property type="entry name" value="P-loop_NTPase"/>
</dbReference>
<evidence type="ECO:0000256" key="4">
    <source>
        <dbReference type="SAM" id="Coils"/>
    </source>
</evidence>
<gene>
    <name evidence="7" type="ORF">F8O05_03930</name>
</gene>
<dbReference type="Proteomes" id="UP000433493">
    <property type="component" value="Unassembled WGS sequence"/>
</dbReference>
<dbReference type="PANTHER" id="PTHR32114">
    <property type="entry name" value="ABC TRANSPORTER ABCH.3"/>
    <property type="match status" value="1"/>
</dbReference>
<feature type="region of interest" description="Disordered" evidence="5">
    <location>
        <begin position="255"/>
        <end position="299"/>
    </location>
</feature>
<feature type="coiled-coil region" evidence="4">
    <location>
        <begin position="542"/>
        <end position="743"/>
    </location>
</feature>
<evidence type="ECO:0000256" key="2">
    <source>
        <dbReference type="ARBA" id="ARBA00011322"/>
    </source>
</evidence>
<comment type="subunit">
    <text evidence="2">Heterodimer of SbcC and SbcD.</text>
</comment>
<comment type="caution">
    <text evidence="7">The sequence shown here is derived from an EMBL/GenBank/DDBJ whole genome shotgun (WGS) entry which is preliminary data.</text>
</comment>
<dbReference type="AlphaFoldDB" id="A0A7J5BCL7"/>
<reference evidence="7 8" key="1">
    <citation type="submission" date="2019-09" db="EMBL/GenBank/DDBJ databases">
        <title>Phylogeny of genus Pseudoclavibacter and closely related genus.</title>
        <authorList>
            <person name="Li Y."/>
        </authorList>
    </citation>
    <scope>NUCLEOTIDE SEQUENCE [LARGE SCALE GENOMIC DNA]</scope>
    <source>
        <strain evidence="7 8">KCTC 13959</strain>
    </source>
</reference>
<dbReference type="EMBL" id="WBKB01000002">
    <property type="protein sequence ID" value="KAB1643958.1"/>
    <property type="molecule type" value="Genomic_DNA"/>
</dbReference>
<keyword evidence="4" id="KW-0175">Coiled coil</keyword>
<name>A0A7J5BCL7_9MICO</name>
<organism evidence="7 8">
    <name type="scientific">Gulosibacter chungangensis</name>
    <dbReference type="NCBI Taxonomy" id="979746"/>
    <lineage>
        <taxon>Bacteria</taxon>
        <taxon>Bacillati</taxon>
        <taxon>Actinomycetota</taxon>
        <taxon>Actinomycetes</taxon>
        <taxon>Micrococcales</taxon>
        <taxon>Microbacteriaceae</taxon>
        <taxon>Gulosibacter</taxon>
    </lineage>
</organism>
<dbReference type="Pfam" id="PF13476">
    <property type="entry name" value="AAA_23"/>
    <property type="match status" value="1"/>
</dbReference>
<evidence type="ECO:0000259" key="6">
    <source>
        <dbReference type="Pfam" id="PF13476"/>
    </source>
</evidence>
<dbReference type="Gene3D" id="3.40.50.300">
    <property type="entry name" value="P-loop containing nucleotide triphosphate hydrolases"/>
    <property type="match status" value="2"/>
</dbReference>
<dbReference type="OrthoDB" id="9795626at2"/>
<dbReference type="InterPro" id="IPR038729">
    <property type="entry name" value="Rad50/SbcC_AAA"/>
</dbReference>
<feature type="compositionally biased region" description="Basic and acidic residues" evidence="5">
    <location>
        <begin position="278"/>
        <end position="293"/>
    </location>
</feature>
<feature type="compositionally biased region" description="Low complexity" evidence="5">
    <location>
        <begin position="263"/>
        <end position="275"/>
    </location>
</feature>
<evidence type="ECO:0000256" key="1">
    <source>
        <dbReference type="ARBA" id="ARBA00006930"/>
    </source>
</evidence>
<dbReference type="GO" id="GO:0016887">
    <property type="term" value="F:ATP hydrolysis activity"/>
    <property type="evidence" value="ECO:0007669"/>
    <property type="project" value="InterPro"/>
</dbReference>
<evidence type="ECO:0000256" key="3">
    <source>
        <dbReference type="ARBA" id="ARBA00013368"/>
    </source>
</evidence>
<accession>A0A7J5BCL7</accession>
<keyword evidence="8" id="KW-1185">Reference proteome</keyword>
<proteinExistence type="inferred from homology"/>
<comment type="similarity">
    <text evidence="1">Belongs to the SMC family. SbcC subfamily.</text>
</comment>
<feature type="domain" description="Rad50/SbcC-type AAA" evidence="6">
    <location>
        <begin position="5"/>
        <end position="212"/>
    </location>
</feature>
<dbReference type="RefSeq" id="WP_158051462.1">
    <property type="nucleotide sequence ID" value="NZ_WBKB01000002.1"/>
</dbReference>
<dbReference type="Pfam" id="PF13558">
    <property type="entry name" value="SbcC_Walker_B"/>
    <property type="match status" value="1"/>
</dbReference>
<feature type="coiled-coil region" evidence="4">
    <location>
        <begin position="452"/>
        <end position="496"/>
    </location>
</feature>
<dbReference type="PANTHER" id="PTHR32114:SF2">
    <property type="entry name" value="ABC TRANSPORTER ABCH.3"/>
    <property type="match status" value="1"/>
</dbReference>
<sequence>MKILKVDLQGFGPFRRPQSIDFTRFAEEGLFLIGGKTGAGKSSILDAITFALYGQTPRFEGAARGVRSNFADLTEESSVSLEFEHGGKRYRVTRSPEYEAAKKRGTGTTTRKSEAFLEQWQADQWRGTADSPRVVDEKLREIFPLSATEFLQVVMLAQNQFQKFLQAESKDRQHLLRKLFRTERYKTVSDLLAERAKESGQKLARLQDKLAEDAERLERRRHDLAPDQVEIAETEPQQVSEAWLQACVQLAKEHHHRSEAARHQAAATRTEAAAHLQRASELRNRQERRDKAQASRRTLLADQDRMQQEVINRLEIDAQAAPLVPVIKATQRAVEQLTAATESYDKARQRLTEELQVEANADRPAMLDAAANVSDIRRVARTLTEEMGSLRENEAIETLISKKAKDVAEAREATTRAQGDLDALQQQIAVRPAIREERVAALSTATEAAAGIAAATEALAKATEQLQAVKALPAAEQNVTDAAQELERALAAATAATDAERELINRRWLGAASYLAGELVDGEPCSVCGATEHPDPARSEVAEVSDEELQAAERAVKQAQVTAETHRNKRGAASQEAERIRTLAAGLDLENAEARHTAAKETLAAAQAAEKRIATLQSELSTLDAAAASDDARLVSLNSTRDEARSQLATLEAQLRDLRTRAEALRGKFASVKERLARTRAMETACQYVVSAAEILERAEQQLAQERAQLATALADSPFETSEAAAKARLTEATRKLLETERETHAKNLHVAEQTLAEPELKDLPEEAIELESPTRSDREAQVQLDAANQALGAAETLLQEIRTTVKSATATLNEIAAMGARAAAERELANALNGQNERKQNLEAFILAAYLEEVLAAANARLGSITANRYELELDDDLASRGRQSGLGLKIFDVYNGKTRAPNSLSGGETFLVSLALALGLADVVSAQAGGIALDTLFVDEGFGSLDSDTLEVAMRTLDQLREGGRMIGVISHVTSMQERIPAHLNVLVSADGSSDISTDVLAEPILRR</sequence>
<evidence type="ECO:0000313" key="8">
    <source>
        <dbReference type="Proteomes" id="UP000433493"/>
    </source>
</evidence>